<dbReference type="EMBL" id="SLWB01000006">
    <property type="protein sequence ID" value="TCN68481.1"/>
    <property type="molecule type" value="Genomic_DNA"/>
</dbReference>
<name>A0A4R2EJ16_9BACT</name>
<dbReference type="AlphaFoldDB" id="A0A4R2EJ16"/>
<accession>A0A4R2EJ16</accession>
<protein>
    <recommendedName>
        <fullName evidence="3">EF-hand domain-containing protein</fullName>
    </recommendedName>
</protein>
<evidence type="ECO:0008006" key="3">
    <source>
        <dbReference type="Google" id="ProtNLM"/>
    </source>
</evidence>
<comment type="caution">
    <text evidence="1">The sequence shown here is derived from an EMBL/GenBank/DDBJ whole genome shotgun (WGS) entry which is preliminary data.</text>
</comment>
<evidence type="ECO:0000313" key="1">
    <source>
        <dbReference type="EMBL" id="TCN68481.1"/>
    </source>
</evidence>
<gene>
    <name evidence="1" type="ORF">CLV25_10663</name>
</gene>
<dbReference type="PROSITE" id="PS00018">
    <property type="entry name" value="EF_HAND_1"/>
    <property type="match status" value="1"/>
</dbReference>
<proteinExistence type="predicted"/>
<keyword evidence="2" id="KW-1185">Reference proteome</keyword>
<dbReference type="Proteomes" id="UP000294830">
    <property type="component" value="Unassembled WGS sequence"/>
</dbReference>
<dbReference type="InterPro" id="IPR018247">
    <property type="entry name" value="EF_Hand_1_Ca_BS"/>
</dbReference>
<sequence>MTSYLRITFSAICILMLVGVQAQKKVTYGKSTFTLYKPLPDLAPTPVCGFAPDVPGYTLKSKNYGPGTYYCYAPGNVPKTSYRCILTEIRDWVGYRPDVVKELAAKKGLVQMDEKAIKKMFKNTRLPNGGLMYKLTETSWIWFYIQELQNCGPIAWGSHEEYVLGVSFIERVPQQTEVVLDRLYRFWNDGVKFSDYASVNQSNFKTKPSAPTDQNPNNFAIGDVLNPKKGFYRLSFEGGKPTYVWHSYEKVVAENLQKPDFDANGAVGYNDLLTAFDYEMNAVKAGQNVYFSYSVNSRFLRDIEPGRTWQKEMALRKESDAKMKVELQKINKANGAALEKMYKEIFK</sequence>
<reference evidence="1 2" key="1">
    <citation type="submission" date="2019-03" db="EMBL/GenBank/DDBJ databases">
        <title>Genomic Encyclopedia of Archaeal and Bacterial Type Strains, Phase II (KMG-II): from individual species to whole genera.</title>
        <authorList>
            <person name="Goeker M."/>
        </authorList>
    </citation>
    <scope>NUCLEOTIDE SEQUENCE [LARGE SCALE GENOMIC DNA]</scope>
    <source>
        <strain evidence="1 2">RL-C</strain>
    </source>
</reference>
<evidence type="ECO:0000313" key="2">
    <source>
        <dbReference type="Proteomes" id="UP000294830"/>
    </source>
</evidence>
<organism evidence="1 2">
    <name type="scientific">Acetobacteroides hydrogenigenes</name>
    <dbReference type="NCBI Taxonomy" id="979970"/>
    <lineage>
        <taxon>Bacteria</taxon>
        <taxon>Pseudomonadati</taxon>
        <taxon>Bacteroidota</taxon>
        <taxon>Bacteroidia</taxon>
        <taxon>Bacteroidales</taxon>
        <taxon>Rikenellaceae</taxon>
        <taxon>Acetobacteroides</taxon>
    </lineage>
</organism>